<dbReference type="SUPFAM" id="SSF48613">
    <property type="entry name" value="Heme oxygenase-like"/>
    <property type="match status" value="1"/>
</dbReference>
<dbReference type="GO" id="GO:0004392">
    <property type="term" value="F:heme oxygenase (decyclizing) activity"/>
    <property type="evidence" value="ECO:0007669"/>
    <property type="project" value="InterPro"/>
</dbReference>
<gene>
    <name evidence="1" type="ORF">ARC20_09985</name>
</gene>
<sequence>MLGPSPLAAASRVENLRQLTRDTHARLDHAVMAQGIFRDRARFAGFLRMQHGFHADIAPLYARADLLAHFPDLAARTRLDLVAADLCALGGDLPPPRRELPASSLPLPAALGWLYVAEGSNLGAAVILKLASSLGLGVHFGASHLAPAAEGVANHWRRFTSALDAVALDAHEEADVVAGARAAFTRVHVHLREAFA</sequence>
<proteinExistence type="predicted"/>
<dbReference type="InterPro" id="IPR016053">
    <property type="entry name" value="Haem_Oase-like"/>
</dbReference>
<evidence type="ECO:0008006" key="3">
    <source>
        <dbReference type="Google" id="ProtNLM"/>
    </source>
</evidence>
<comment type="caution">
    <text evidence="1">The sequence shown here is derived from an EMBL/GenBank/DDBJ whole genome shotgun (WGS) entry which is preliminary data.</text>
</comment>
<evidence type="ECO:0000313" key="2">
    <source>
        <dbReference type="Proteomes" id="UP000051802"/>
    </source>
</evidence>
<protein>
    <recommendedName>
        <fullName evidence="3">Heme oxygenase</fullName>
    </recommendedName>
</protein>
<name>A0A0R0AQH0_9GAMM</name>
<dbReference type="GO" id="GO:0006788">
    <property type="term" value="P:heme oxidation"/>
    <property type="evidence" value="ECO:0007669"/>
    <property type="project" value="InterPro"/>
</dbReference>
<dbReference type="InterPro" id="IPR016084">
    <property type="entry name" value="Haem_Oase-like_multi-hlx"/>
</dbReference>
<dbReference type="STRING" id="676599.ARC20_09985"/>
<dbReference type="CDD" id="cd19166">
    <property type="entry name" value="HemeO-bac"/>
    <property type="match status" value="1"/>
</dbReference>
<reference evidence="1 2" key="1">
    <citation type="submission" date="2015-10" db="EMBL/GenBank/DDBJ databases">
        <title>Genome sequencing and analysis of members of genus Stenotrophomonas.</title>
        <authorList>
            <person name="Patil P.P."/>
            <person name="Midha S."/>
            <person name="Patil P.B."/>
        </authorList>
    </citation>
    <scope>NUCLEOTIDE SEQUENCE [LARGE SCALE GENOMIC DNA]</scope>
    <source>
        <strain evidence="1 2">JCM 16536</strain>
    </source>
</reference>
<dbReference type="Gene3D" id="1.20.910.10">
    <property type="entry name" value="Heme oxygenase-like"/>
    <property type="match status" value="1"/>
</dbReference>
<keyword evidence="2" id="KW-1185">Reference proteome</keyword>
<organism evidence="1 2">
    <name type="scientific">Stenotrophomonas panacihumi</name>
    <dbReference type="NCBI Taxonomy" id="676599"/>
    <lineage>
        <taxon>Bacteria</taxon>
        <taxon>Pseudomonadati</taxon>
        <taxon>Pseudomonadota</taxon>
        <taxon>Gammaproteobacteria</taxon>
        <taxon>Lysobacterales</taxon>
        <taxon>Lysobacteraceae</taxon>
        <taxon>Stenotrophomonas</taxon>
    </lineage>
</organism>
<dbReference type="Pfam" id="PF01126">
    <property type="entry name" value="Heme_oxygenase"/>
    <property type="match status" value="1"/>
</dbReference>
<accession>A0A0R0AQH0</accession>
<evidence type="ECO:0000313" key="1">
    <source>
        <dbReference type="EMBL" id="KRG43367.1"/>
    </source>
</evidence>
<dbReference type="Proteomes" id="UP000051802">
    <property type="component" value="Unassembled WGS sequence"/>
</dbReference>
<dbReference type="EMBL" id="LLXU01000075">
    <property type="protein sequence ID" value="KRG43367.1"/>
    <property type="molecule type" value="Genomic_DNA"/>
</dbReference>
<dbReference type="OrthoDB" id="9149607at2"/>
<dbReference type="AlphaFoldDB" id="A0A0R0AQH0"/>
<dbReference type="RefSeq" id="WP_057646451.1">
    <property type="nucleotide sequence ID" value="NZ_LLXU01000075.1"/>
</dbReference>